<keyword evidence="7" id="KW-0472">Membrane</keyword>
<keyword evidence="7" id="KW-0812">Transmembrane</keyword>
<evidence type="ECO:0000256" key="4">
    <source>
        <dbReference type="ARBA" id="ARBA00023004"/>
    </source>
</evidence>
<evidence type="ECO:0000313" key="11">
    <source>
        <dbReference type="Proteomes" id="UP000070412"/>
    </source>
</evidence>
<evidence type="ECO:0000256" key="5">
    <source>
        <dbReference type="ARBA" id="ARBA00023014"/>
    </source>
</evidence>
<dbReference type="GO" id="GO:0051537">
    <property type="term" value="F:2 iron, 2 sulfur cluster binding"/>
    <property type="evidence" value="ECO:0007669"/>
    <property type="project" value="UniProtKB-KW"/>
</dbReference>
<evidence type="ECO:0000313" key="9">
    <source>
        <dbReference type="EMBL" id="KAF7488946.1"/>
    </source>
</evidence>
<dbReference type="FunFam" id="3.40.5.90:FF:000001">
    <property type="entry name" value="CDGSH iron-sulfur domain-containing protein 1"/>
    <property type="match status" value="1"/>
</dbReference>
<dbReference type="GO" id="GO:0010506">
    <property type="term" value="P:regulation of autophagy"/>
    <property type="evidence" value="ECO:0007669"/>
    <property type="project" value="InterPro"/>
</dbReference>
<name>A0A834R5C5_SARSC</name>
<dbReference type="PANTHER" id="PTHR13680">
    <property type="entry name" value="CDGSH IRON-SULFUR DOMAIN-CONTAINING PROTEIN 1"/>
    <property type="match status" value="1"/>
</dbReference>
<sequence>MLQTINTSDFLPWVTTIVAVGYALYLTYRTSNKSDTNKRINNAIDLDNSKVVHNVDIEDLDKKTVFCRCWKSKKFPYCDGSHAKHNEQCSDNVGPLIIQKKDN</sequence>
<evidence type="ECO:0000256" key="1">
    <source>
        <dbReference type="ARBA" id="ARBA00008624"/>
    </source>
</evidence>
<organism evidence="9">
    <name type="scientific">Sarcoptes scabiei</name>
    <name type="common">Itch mite</name>
    <name type="synonym">Acarus scabiei</name>
    <dbReference type="NCBI Taxonomy" id="52283"/>
    <lineage>
        <taxon>Eukaryota</taxon>
        <taxon>Metazoa</taxon>
        <taxon>Ecdysozoa</taxon>
        <taxon>Arthropoda</taxon>
        <taxon>Chelicerata</taxon>
        <taxon>Arachnida</taxon>
        <taxon>Acari</taxon>
        <taxon>Acariformes</taxon>
        <taxon>Sarcoptiformes</taxon>
        <taxon>Astigmata</taxon>
        <taxon>Psoroptidia</taxon>
        <taxon>Sarcoptoidea</taxon>
        <taxon>Sarcoptidae</taxon>
        <taxon>Sarcoptinae</taxon>
        <taxon>Sarcoptes</taxon>
    </lineage>
</organism>
<feature type="transmembrane region" description="Helical" evidence="7">
    <location>
        <begin position="12"/>
        <end position="28"/>
    </location>
</feature>
<dbReference type="Gene3D" id="3.40.5.90">
    <property type="entry name" value="CDGSH iron-sulfur domain, mitoNEET-type"/>
    <property type="match status" value="1"/>
</dbReference>
<proteinExistence type="inferred from homology"/>
<dbReference type="GO" id="GO:0046872">
    <property type="term" value="F:metal ion binding"/>
    <property type="evidence" value="ECO:0007669"/>
    <property type="project" value="UniProtKB-KW"/>
</dbReference>
<feature type="domain" description="Iron-binding zinc finger CDGSH type" evidence="8">
    <location>
        <begin position="50"/>
        <end position="88"/>
    </location>
</feature>
<dbReference type="SMART" id="SM00704">
    <property type="entry name" value="ZnF_CDGSH"/>
    <property type="match status" value="1"/>
</dbReference>
<keyword evidence="2" id="KW-0001">2Fe-2S</keyword>
<keyword evidence="3" id="KW-0479">Metal-binding</keyword>
<gene>
    <name evidence="9" type="ORF">SSS_8048</name>
</gene>
<dbReference type="EnsemblMetazoa" id="SSS_8048s_mrna">
    <property type="protein sequence ID" value="KAF7488946.1"/>
    <property type="gene ID" value="SSS_8048"/>
</dbReference>
<dbReference type="InterPro" id="IPR045131">
    <property type="entry name" value="CISD1/2"/>
</dbReference>
<keyword evidence="4" id="KW-0408">Iron</keyword>
<dbReference type="EMBL" id="WVUK01000065">
    <property type="protein sequence ID" value="KAF7488946.1"/>
    <property type="molecule type" value="Genomic_DNA"/>
</dbReference>
<comment type="similarity">
    <text evidence="1">Belongs to the CISD protein family. CISD2 subfamily.</text>
</comment>
<dbReference type="InterPro" id="IPR042216">
    <property type="entry name" value="MitoNEET_CISD"/>
</dbReference>
<dbReference type="OrthoDB" id="449252at2759"/>
<evidence type="ECO:0000313" key="10">
    <source>
        <dbReference type="EnsemblMetazoa" id="KAF7488946.1"/>
    </source>
</evidence>
<dbReference type="GO" id="GO:0005741">
    <property type="term" value="C:mitochondrial outer membrane"/>
    <property type="evidence" value="ECO:0007669"/>
    <property type="project" value="TreeGrafter"/>
</dbReference>
<accession>A0A834R5C5</accession>
<keyword evidence="7" id="KW-1133">Transmembrane helix</keyword>
<dbReference type="Pfam" id="PF09360">
    <property type="entry name" value="zf-CDGSH"/>
    <property type="match status" value="1"/>
</dbReference>
<evidence type="ECO:0000259" key="8">
    <source>
        <dbReference type="SMART" id="SM00704"/>
    </source>
</evidence>
<dbReference type="PANTHER" id="PTHR13680:SF5">
    <property type="entry name" value="CDGSH IRON-SULFUR DOMAIN-CONTAINING PROTEIN 1"/>
    <property type="match status" value="1"/>
</dbReference>
<reference evidence="9" key="2">
    <citation type="submission" date="2020-01" db="EMBL/GenBank/DDBJ databases">
        <authorList>
            <person name="Korhonen P.K.K."/>
            <person name="Guangxu M.G."/>
            <person name="Wang T.W."/>
            <person name="Stroehlein A.J.S."/>
            <person name="Young N.D."/>
            <person name="Ang C.-S.A."/>
            <person name="Fernando D.W.F."/>
            <person name="Lu H.L."/>
            <person name="Taylor S.T."/>
            <person name="Ehtesham M.E.M."/>
            <person name="Najaraj S.H.N."/>
            <person name="Harsha G.H.G."/>
            <person name="Madugundu A.M."/>
            <person name="Renuse S.R."/>
            <person name="Holt D.H."/>
            <person name="Pandey A.P."/>
            <person name="Papenfuss A.P."/>
            <person name="Gasser R.B.G."/>
            <person name="Fischer K.F."/>
        </authorList>
    </citation>
    <scope>NUCLEOTIDE SEQUENCE</scope>
    <source>
        <strain evidence="9">SSS_KF_BRIS2020</strain>
    </source>
</reference>
<dbReference type="AlphaFoldDB" id="A0A834R5C5"/>
<reference evidence="11" key="1">
    <citation type="journal article" date="2020" name="PLoS Negl. Trop. Dis.">
        <title>High-quality nuclear genome for Sarcoptes scabiei-A critical resource for a neglected parasite.</title>
        <authorList>
            <person name="Korhonen P.K."/>
            <person name="Gasser R.B."/>
            <person name="Ma G."/>
            <person name="Wang T."/>
            <person name="Stroehlein A.J."/>
            <person name="Young N.D."/>
            <person name="Ang C.S."/>
            <person name="Fernando D.D."/>
            <person name="Lu H.C."/>
            <person name="Taylor S."/>
            <person name="Reynolds S.L."/>
            <person name="Mofiz E."/>
            <person name="Najaraj S.H."/>
            <person name="Gowda H."/>
            <person name="Madugundu A."/>
            <person name="Renuse S."/>
            <person name="Holt D."/>
            <person name="Pandey A."/>
            <person name="Papenfuss A.T."/>
            <person name="Fischer K."/>
        </authorList>
    </citation>
    <scope>NUCLEOTIDE SEQUENCE [LARGE SCALE GENOMIC DNA]</scope>
</reference>
<reference evidence="10" key="3">
    <citation type="submission" date="2022-06" db="UniProtKB">
        <authorList>
            <consortium name="EnsemblMetazoa"/>
        </authorList>
    </citation>
    <scope>IDENTIFICATION</scope>
</reference>
<evidence type="ECO:0000256" key="3">
    <source>
        <dbReference type="ARBA" id="ARBA00022723"/>
    </source>
</evidence>
<dbReference type="InterPro" id="IPR018967">
    <property type="entry name" value="FeS-contain_CDGSH-typ"/>
</dbReference>
<evidence type="ECO:0000256" key="6">
    <source>
        <dbReference type="ARBA" id="ARBA00034078"/>
    </source>
</evidence>
<evidence type="ECO:0000256" key="7">
    <source>
        <dbReference type="SAM" id="Phobius"/>
    </source>
</evidence>
<keyword evidence="5" id="KW-0411">Iron-sulfur</keyword>
<dbReference type="OMA" id="HNEECGD"/>
<evidence type="ECO:0000256" key="2">
    <source>
        <dbReference type="ARBA" id="ARBA00022714"/>
    </source>
</evidence>
<keyword evidence="11" id="KW-1185">Reference proteome</keyword>
<comment type="cofactor">
    <cofactor evidence="6">
        <name>[2Fe-2S] cluster</name>
        <dbReference type="ChEBI" id="CHEBI:190135"/>
    </cofactor>
</comment>
<protein>
    <submittedName>
        <fullName evidence="9">CDGSH iron-sulfur domain-containing protein 1</fullName>
    </submittedName>
</protein>
<dbReference type="Proteomes" id="UP000070412">
    <property type="component" value="Unassembled WGS sequence"/>
</dbReference>